<dbReference type="InterPro" id="IPR036047">
    <property type="entry name" value="F-box-like_dom_sf"/>
</dbReference>
<protein>
    <recommendedName>
        <fullName evidence="1">F-box/LRR-repeat protein 15/At3g58940/PEG3-like LRR domain-containing protein</fullName>
    </recommendedName>
</protein>
<accession>A0A9P0YUC9</accession>
<dbReference type="InterPro" id="IPR055411">
    <property type="entry name" value="LRR_FXL15/At3g58940/PEG3-like"/>
</dbReference>
<dbReference type="AlphaFoldDB" id="A0A9P0YUC9"/>
<dbReference type="OrthoDB" id="1305442at2759"/>
<keyword evidence="3" id="KW-1185">Reference proteome</keyword>
<name>A0A9P0YUC9_CUSEU</name>
<comment type="caution">
    <text evidence="2">The sequence shown here is derived from an EMBL/GenBank/DDBJ whole genome shotgun (WGS) entry which is preliminary data.</text>
</comment>
<dbReference type="Proteomes" id="UP001152484">
    <property type="component" value="Unassembled WGS sequence"/>
</dbReference>
<dbReference type="PANTHER" id="PTHR31639:SF307">
    <property type="entry name" value="F-BOX_LRR-REPEAT PROTEIN 25-LIKE"/>
    <property type="match status" value="1"/>
</dbReference>
<evidence type="ECO:0000259" key="1">
    <source>
        <dbReference type="Pfam" id="PF24758"/>
    </source>
</evidence>
<evidence type="ECO:0000313" key="2">
    <source>
        <dbReference type="EMBL" id="CAH9075963.1"/>
    </source>
</evidence>
<gene>
    <name evidence="2" type="ORF">CEURO_LOCUS5652</name>
</gene>
<organism evidence="2 3">
    <name type="scientific">Cuscuta europaea</name>
    <name type="common">European dodder</name>
    <dbReference type="NCBI Taxonomy" id="41803"/>
    <lineage>
        <taxon>Eukaryota</taxon>
        <taxon>Viridiplantae</taxon>
        <taxon>Streptophyta</taxon>
        <taxon>Embryophyta</taxon>
        <taxon>Tracheophyta</taxon>
        <taxon>Spermatophyta</taxon>
        <taxon>Magnoliopsida</taxon>
        <taxon>eudicotyledons</taxon>
        <taxon>Gunneridae</taxon>
        <taxon>Pentapetalae</taxon>
        <taxon>asterids</taxon>
        <taxon>lamiids</taxon>
        <taxon>Solanales</taxon>
        <taxon>Convolvulaceae</taxon>
        <taxon>Cuscuteae</taxon>
        <taxon>Cuscuta</taxon>
        <taxon>Cuscuta subgen. Cuscuta</taxon>
    </lineage>
</organism>
<dbReference type="SUPFAM" id="SSF81383">
    <property type="entry name" value="F-box domain"/>
    <property type="match status" value="1"/>
</dbReference>
<dbReference type="EMBL" id="CAMAPE010000010">
    <property type="protein sequence ID" value="CAH9075963.1"/>
    <property type="molecule type" value="Genomic_DNA"/>
</dbReference>
<evidence type="ECO:0000313" key="3">
    <source>
        <dbReference type="Proteomes" id="UP001152484"/>
    </source>
</evidence>
<dbReference type="Pfam" id="PF24758">
    <property type="entry name" value="LRR_At5g56370"/>
    <property type="match status" value="1"/>
</dbReference>
<proteinExistence type="predicted"/>
<reference evidence="2" key="1">
    <citation type="submission" date="2022-07" db="EMBL/GenBank/DDBJ databases">
        <authorList>
            <person name="Macas J."/>
            <person name="Novak P."/>
            <person name="Neumann P."/>
        </authorList>
    </citation>
    <scope>NUCLEOTIDE SEQUENCE</scope>
</reference>
<dbReference type="PANTHER" id="PTHR31639">
    <property type="entry name" value="F-BOX PROTEIN-LIKE"/>
    <property type="match status" value="1"/>
</dbReference>
<sequence length="220" mass="25882">MNLEKMKKVFLWKMSHKRCHLDRLSALPDALLICILSFLSTKGCDHTSTNAPDPISTKKVARTSILSKRWQHLWTNLLELEFKEKSCECEKILKTVNRVHHTIGIHRENYLERLYVDFHYYESFASDVDSWVGYVVINKVKNVTLQLNPKGVLYMLPQSMYYSSFFTSLSLRGWDLVPERTVDWKYLTRLHLNDVKFDEHVIEKILSGCPMMYSLILCQC</sequence>
<feature type="domain" description="F-box/LRR-repeat protein 15/At3g58940/PEG3-like LRR" evidence="1">
    <location>
        <begin position="128"/>
        <end position="217"/>
    </location>
</feature>